<dbReference type="Gene3D" id="2.60.40.60">
    <property type="entry name" value="Cadherins"/>
    <property type="match status" value="5"/>
</dbReference>
<dbReference type="PROSITE" id="PS00232">
    <property type="entry name" value="CADHERIN_1"/>
    <property type="match status" value="3"/>
</dbReference>
<gene>
    <name evidence="9" type="ORF">OCBIM_22029885mg</name>
</gene>
<dbReference type="PANTHER" id="PTHR24026:SF133">
    <property type="entry name" value="CADHERIN-RELATED FAMILY MEMBER 2"/>
    <property type="match status" value="1"/>
</dbReference>
<keyword evidence="3" id="KW-0677">Repeat</keyword>
<evidence type="ECO:0000256" key="3">
    <source>
        <dbReference type="ARBA" id="ARBA00022737"/>
    </source>
</evidence>
<dbReference type="GO" id="GO:0005509">
    <property type="term" value="F:calcium ion binding"/>
    <property type="evidence" value="ECO:0007669"/>
    <property type="project" value="UniProtKB-UniRule"/>
</dbReference>
<evidence type="ECO:0000256" key="2">
    <source>
        <dbReference type="ARBA" id="ARBA00022692"/>
    </source>
</evidence>
<dbReference type="InterPro" id="IPR015919">
    <property type="entry name" value="Cadherin-like_sf"/>
</dbReference>
<dbReference type="Pfam" id="PF00028">
    <property type="entry name" value="Cadherin"/>
    <property type="match status" value="3"/>
</dbReference>
<dbReference type="STRING" id="37653.A0A0L8GR92"/>
<dbReference type="AlphaFoldDB" id="A0A0L8GR92"/>
<protein>
    <recommendedName>
        <fullName evidence="8">Cadherin domain-containing protein</fullName>
    </recommendedName>
</protein>
<keyword evidence="4 7" id="KW-0106">Calcium</keyword>
<feature type="domain" description="Cadherin" evidence="8">
    <location>
        <begin position="259"/>
        <end position="365"/>
    </location>
</feature>
<dbReference type="PROSITE" id="PS50268">
    <property type="entry name" value="CADHERIN_2"/>
    <property type="match status" value="4"/>
</dbReference>
<reference evidence="9" key="1">
    <citation type="submission" date="2015-07" db="EMBL/GenBank/DDBJ databases">
        <title>MeaNS - Measles Nucleotide Surveillance Program.</title>
        <authorList>
            <person name="Tran T."/>
            <person name="Druce J."/>
        </authorList>
    </citation>
    <scope>NUCLEOTIDE SEQUENCE</scope>
    <source>
        <strain evidence="9">UCB-OBI-ISO-001</strain>
        <tissue evidence="9">Gonad</tissue>
    </source>
</reference>
<evidence type="ECO:0000256" key="5">
    <source>
        <dbReference type="ARBA" id="ARBA00022989"/>
    </source>
</evidence>
<feature type="domain" description="Cadherin" evidence="8">
    <location>
        <begin position="367"/>
        <end position="471"/>
    </location>
</feature>
<evidence type="ECO:0000313" key="9">
    <source>
        <dbReference type="EMBL" id="KOF79115.1"/>
    </source>
</evidence>
<accession>A0A0L8GR92</accession>
<keyword evidence="2" id="KW-0812">Transmembrane</keyword>
<dbReference type="PANTHER" id="PTHR24026">
    <property type="entry name" value="FAT ATYPICAL CADHERIN-RELATED"/>
    <property type="match status" value="1"/>
</dbReference>
<sequence>MVISDSDHNVAFQAVKFQLSGNNSELFHINSVSGEITVNTPGSIDCETRPHFNLTASGHFDLLLNRRLYIEVIQPYETKTETSWHQNNGQIAMTHTIGSFLLIQIDQSPAKLDLFTHLIHDVSYEIISYNVVEPQLKTQASLIINVTDVNDNAPIFNEQMEFYSHPSAPVNSTLGKVVAKDNDYSSINNQIDYFLLNGSFDKFTVDKNSGEIRISDELSREPLREEYSLNILAEDSGNPKKSSQIQVKIKVPFNKPPSLPKRHQFEVAENERIGTIIGSIKAEDEEIATGSDSANSLEYHLTSETGPFVIDKMKGHLKTQQILDAETVNEYKFLVSVIDRGIPEYTVTTSVHVIVKDINDNPPQFNSPFGYKSYILEGFEGVLPIQPELTTSDADIMEENQIVTYSLDESESEGFVIDSKTGDVSVKPGHHLDCEYRSSYLLNITAKNNMQMATSSLEIIVQDLNDHTPEFLGEYEFHVDPKTSVGKVIGQVHAVDRDQSAKNNQFGFFLQNGSWDKFSVDTQTELSVNDYLKLNNNNSNNVLGEQCFIKSKHIGADIVVCRTAMLRERKESTSIVKQWVGDKHKDKHIHIYIRRASTQFPPAIFTHKTLVGPGFIAEDTCPMSCTMELNPKAEDLILAQVDTCVSKNRFKFYKLYGKLKKANLAQNLKLQ</sequence>
<name>A0A0L8GR92_OCTBM</name>
<evidence type="ECO:0000256" key="7">
    <source>
        <dbReference type="PROSITE-ProRule" id="PRU00043"/>
    </source>
</evidence>
<dbReference type="SUPFAM" id="SSF49313">
    <property type="entry name" value="Cadherin-like"/>
    <property type="match status" value="4"/>
</dbReference>
<evidence type="ECO:0000256" key="6">
    <source>
        <dbReference type="ARBA" id="ARBA00023136"/>
    </source>
</evidence>
<dbReference type="InterPro" id="IPR020894">
    <property type="entry name" value="Cadherin_CS"/>
</dbReference>
<dbReference type="PRINTS" id="PR00205">
    <property type="entry name" value="CADHERIN"/>
</dbReference>
<dbReference type="OrthoDB" id="6252479at2759"/>
<dbReference type="EMBL" id="KQ420830">
    <property type="protein sequence ID" value="KOF79115.1"/>
    <property type="molecule type" value="Genomic_DNA"/>
</dbReference>
<feature type="domain" description="Cadherin" evidence="8">
    <location>
        <begin position="1"/>
        <end position="156"/>
    </location>
</feature>
<feature type="domain" description="Cadherin" evidence="8">
    <location>
        <begin position="167"/>
        <end position="259"/>
    </location>
</feature>
<dbReference type="InterPro" id="IPR002126">
    <property type="entry name" value="Cadherin-like_dom"/>
</dbReference>
<keyword evidence="5" id="KW-1133">Transmembrane helix</keyword>
<evidence type="ECO:0000256" key="1">
    <source>
        <dbReference type="ARBA" id="ARBA00004370"/>
    </source>
</evidence>
<dbReference type="GO" id="GO:0005886">
    <property type="term" value="C:plasma membrane"/>
    <property type="evidence" value="ECO:0007669"/>
    <property type="project" value="InterPro"/>
</dbReference>
<proteinExistence type="predicted"/>
<evidence type="ECO:0000259" key="8">
    <source>
        <dbReference type="PROSITE" id="PS50268"/>
    </source>
</evidence>
<dbReference type="GO" id="GO:0007156">
    <property type="term" value="P:homophilic cell adhesion via plasma membrane adhesion molecules"/>
    <property type="evidence" value="ECO:0007669"/>
    <property type="project" value="InterPro"/>
</dbReference>
<dbReference type="CDD" id="cd11304">
    <property type="entry name" value="Cadherin_repeat"/>
    <property type="match status" value="5"/>
</dbReference>
<comment type="subcellular location">
    <subcellularLocation>
        <location evidence="1">Membrane</location>
    </subcellularLocation>
</comment>
<organism evidence="9">
    <name type="scientific">Octopus bimaculoides</name>
    <name type="common">California two-spotted octopus</name>
    <dbReference type="NCBI Taxonomy" id="37653"/>
    <lineage>
        <taxon>Eukaryota</taxon>
        <taxon>Metazoa</taxon>
        <taxon>Spiralia</taxon>
        <taxon>Lophotrochozoa</taxon>
        <taxon>Mollusca</taxon>
        <taxon>Cephalopoda</taxon>
        <taxon>Coleoidea</taxon>
        <taxon>Octopodiformes</taxon>
        <taxon>Octopoda</taxon>
        <taxon>Incirrata</taxon>
        <taxon>Octopodidae</taxon>
        <taxon>Octopus</taxon>
    </lineage>
</organism>
<dbReference type="SMART" id="SM00112">
    <property type="entry name" value="CA"/>
    <property type="match status" value="4"/>
</dbReference>
<keyword evidence="6" id="KW-0472">Membrane</keyword>
<evidence type="ECO:0000256" key="4">
    <source>
        <dbReference type="ARBA" id="ARBA00022837"/>
    </source>
</evidence>